<feature type="binding site" evidence="1">
    <location>
        <position position="37"/>
    </location>
    <ligand>
        <name>Mg(2+)</name>
        <dbReference type="ChEBI" id="CHEBI:18420"/>
        <label>1</label>
    </ligand>
</feature>
<dbReference type="Gene3D" id="1.10.4080.10">
    <property type="entry name" value="ADP-ribosylation/Crystallin J1"/>
    <property type="match status" value="1"/>
</dbReference>
<dbReference type="AlphaFoldDB" id="A0A2B7Z1Q7"/>
<dbReference type="PANTHER" id="PTHR16222:SF28">
    <property type="entry name" value="ADP-RIBOSYLGLYCOHYDROLASE"/>
    <property type="match status" value="1"/>
</dbReference>
<keyword evidence="1" id="KW-0460">Magnesium</keyword>
<dbReference type="InterPro" id="IPR036705">
    <property type="entry name" value="Ribosyl_crysJ1_sf"/>
</dbReference>
<dbReference type="PANTHER" id="PTHR16222">
    <property type="entry name" value="ADP-RIBOSYLGLYCOHYDROLASE"/>
    <property type="match status" value="1"/>
</dbReference>
<dbReference type="Pfam" id="PF03747">
    <property type="entry name" value="ADP_ribosyl_GH"/>
    <property type="match status" value="1"/>
</dbReference>
<name>A0A2B7Z1Q7_POLH7</name>
<gene>
    <name evidence="3" type="ORF">AJ80_01197</name>
</gene>
<evidence type="ECO:0000256" key="2">
    <source>
        <dbReference type="SAM" id="MobiDB-lite"/>
    </source>
</evidence>
<comment type="cofactor">
    <cofactor evidence="1">
        <name>Mg(2+)</name>
        <dbReference type="ChEBI" id="CHEBI:18420"/>
    </cofactor>
    <text evidence="1">Binds 2 magnesium ions per subunit.</text>
</comment>
<sequence>MQKRVYTESHLEERRLITSFALCFIAKIDKFEIAAWTDDTDHALLILLSYLHHDGKELSSKDLAERLRVWIEQGLRCLDRMPLGIGRTLGSVVLSKEYLVNPAETAYRSWVKSNRTIAPNGSLMRTHPLGIICMASTLEETFKIAAEFSIITHADLRCVVACCIATGLIRGILRGEVLCENDIDSMIENAYSWTETWMQNGREGAISHVDGDDPTQDSASLNRDEFDRHLRVTNFGDLQLDDAQTMGYVYKALGSAILALRMGMRDTSHKTKLGGRGRSPNSAIFEKIIRDLILEGGDADTNACIAGGILGCWLGYESLPPHWRDGMAHNAWLVEKCEALSQVVGVGDGMPGYTGSKDPDTRIDGGKGLLNDEELKAREKEFTYQYLKRCAEADKDEQAKKREAEQLKGKKKGWAGILPFKG</sequence>
<feature type="binding site" evidence="1">
    <location>
        <position position="39"/>
    </location>
    <ligand>
        <name>Mg(2+)</name>
        <dbReference type="ChEBI" id="CHEBI:18420"/>
        <label>1</label>
    </ligand>
</feature>
<evidence type="ECO:0000313" key="3">
    <source>
        <dbReference type="EMBL" id="PGH27012.1"/>
    </source>
</evidence>
<dbReference type="OrthoDB" id="2021138at2759"/>
<comment type="caution">
    <text evidence="3">The sequence shown here is derived from an EMBL/GenBank/DDBJ whole genome shotgun (WGS) entry which is preliminary data.</text>
</comment>
<dbReference type="InterPro" id="IPR005502">
    <property type="entry name" value="Ribosyl_crysJ1"/>
</dbReference>
<feature type="binding site" evidence="1">
    <location>
        <position position="300"/>
    </location>
    <ligand>
        <name>Mg(2+)</name>
        <dbReference type="ChEBI" id="CHEBI:18420"/>
        <label>1</label>
    </ligand>
</feature>
<organism evidence="3 4">
    <name type="scientific">Polytolypa hystricis (strain UAMH7299)</name>
    <dbReference type="NCBI Taxonomy" id="1447883"/>
    <lineage>
        <taxon>Eukaryota</taxon>
        <taxon>Fungi</taxon>
        <taxon>Dikarya</taxon>
        <taxon>Ascomycota</taxon>
        <taxon>Pezizomycotina</taxon>
        <taxon>Eurotiomycetes</taxon>
        <taxon>Eurotiomycetidae</taxon>
        <taxon>Onygenales</taxon>
        <taxon>Onygenales incertae sedis</taxon>
        <taxon>Polytolypa</taxon>
    </lineage>
</organism>
<dbReference type="Proteomes" id="UP000224634">
    <property type="component" value="Unassembled WGS sequence"/>
</dbReference>
<feature type="region of interest" description="Disordered" evidence="2">
    <location>
        <begin position="394"/>
        <end position="422"/>
    </location>
</feature>
<feature type="binding site" evidence="1">
    <location>
        <position position="301"/>
    </location>
    <ligand>
        <name>Mg(2+)</name>
        <dbReference type="ChEBI" id="CHEBI:18420"/>
        <label>1</label>
    </ligand>
</feature>
<feature type="binding site" evidence="1">
    <location>
        <position position="298"/>
    </location>
    <ligand>
        <name>Mg(2+)</name>
        <dbReference type="ChEBI" id="CHEBI:18420"/>
        <label>1</label>
    </ligand>
</feature>
<keyword evidence="4" id="KW-1185">Reference proteome</keyword>
<proteinExistence type="predicted"/>
<reference evidence="3 4" key="1">
    <citation type="submission" date="2017-10" db="EMBL/GenBank/DDBJ databases">
        <title>Comparative genomics in systemic dimorphic fungi from Ajellomycetaceae.</title>
        <authorList>
            <person name="Munoz J.F."/>
            <person name="Mcewen J.G."/>
            <person name="Clay O.K."/>
            <person name="Cuomo C.A."/>
        </authorList>
    </citation>
    <scope>NUCLEOTIDE SEQUENCE [LARGE SCALE GENOMIC DNA]</scope>
    <source>
        <strain evidence="3 4">UAMH7299</strain>
    </source>
</reference>
<evidence type="ECO:0008006" key="5">
    <source>
        <dbReference type="Google" id="ProtNLM"/>
    </source>
</evidence>
<dbReference type="EMBL" id="PDNA01000010">
    <property type="protein sequence ID" value="PGH27012.1"/>
    <property type="molecule type" value="Genomic_DNA"/>
</dbReference>
<accession>A0A2B7Z1Q7</accession>
<protein>
    <recommendedName>
        <fullName evidence="5">ADP-ribosylglycohydrolase</fullName>
    </recommendedName>
</protein>
<dbReference type="InterPro" id="IPR050792">
    <property type="entry name" value="ADP-ribosylglycohydrolase"/>
</dbReference>
<dbReference type="GO" id="GO:0046872">
    <property type="term" value="F:metal ion binding"/>
    <property type="evidence" value="ECO:0007669"/>
    <property type="project" value="UniProtKB-KW"/>
</dbReference>
<keyword evidence="1" id="KW-0479">Metal-binding</keyword>
<evidence type="ECO:0000313" key="4">
    <source>
        <dbReference type="Proteomes" id="UP000224634"/>
    </source>
</evidence>
<feature type="binding site" evidence="1">
    <location>
        <position position="38"/>
    </location>
    <ligand>
        <name>Mg(2+)</name>
        <dbReference type="ChEBI" id="CHEBI:18420"/>
        <label>1</label>
    </ligand>
</feature>
<evidence type="ECO:0000256" key="1">
    <source>
        <dbReference type="PIRSR" id="PIRSR605502-1"/>
    </source>
</evidence>
<dbReference type="SUPFAM" id="SSF101478">
    <property type="entry name" value="ADP-ribosylglycohydrolase"/>
    <property type="match status" value="1"/>
</dbReference>
<feature type="compositionally biased region" description="Basic and acidic residues" evidence="2">
    <location>
        <begin position="394"/>
        <end position="408"/>
    </location>
</feature>
<dbReference type="STRING" id="1447883.A0A2B7Z1Q7"/>